<keyword evidence="4" id="KW-1185">Reference proteome</keyword>
<feature type="region of interest" description="Disordered" evidence="2">
    <location>
        <begin position="82"/>
        <end position="101"/>
    </location>
</feature>
<protein>
    <submittedName>
        <fullName evidence="3">Uncharacterized protein</fullName>
    </submittedName>
</protein>
<evidence type="ECO:0000256" key="2">
    <source>
        <dbReference type="SAM" id="MobiDB-lite"/>
    </source>
</evidence>
<reference evidence="3" key="1">
    <citation type="journal article" date="2020" name="Stud. Mycol.">
        <title>101 Dothideomycetes genomes: a test case for predicting lifestyles and emergence of pathogens.</title>
        <authorList>
            <person name="Haridas S."/>
            <person name="Albert R."/>
            <person name="Binder M."/>
            <person name="Bloem J."/>
            <person name="Labutti K."/>
            <person name="Salamov A."/>
            <person name="Andreopoulos B."/>
            <person name="Baker S."/>
            <person name="Barry K."/>
            <person name="Bills G."/>
            <person name="Bluhm B."/>
            <person name="Cannon C."/>
            <person name="Castanera R."/>
            <person name="Culley D."/>
            <person name="Daum C."/>
            <person name="Ezra D."/>
            <person name="Gonzalez J."/>
            <person name="Henrissat B."/>
            <person name="Kuo A."/>
            <person name="Liang C."/>
            <person name="Lipzen A."/>
            <person name="Lutzoni F."/>
            <person name="Magnuson J."/>
            <person name="Mondo S."/>
            <person name="Nolan M."/>
            <person name="Ohm R."/>
            <person name="Pangilinan J."/>
            <person name="Park H.-J."/>
            <person name="Ramirez L."/>
            <person name="Alfaro M."/>
            <person name="Sun H."/>
            <person name="Tritt A."/>
            <person name="Yoshinaga Y."/>
            <person name="Zwiers L.-H."/>
            <person name="Turgeon B."/>
            <person name="Goodwin S."/>
            <person name="Spatafora J."/>
            <person name="Crous P."/>
            <person name="Grigoriev I."/>
        </authorList>
    </citation>
    <scope>NUCLEOTIDE SEQUENCE</scope>
    <source>
        <strain evidence="3">CBS 113818</strain>
    </source>
</reference>
<accession>A0A6A7ABE6</accession>
<evidence type="ECO:0000313" key="3">
    <source>
        <dbReference type="EMBL" id="KAF2829915.1"/>
    </source>
</evidence>
<dbReference type="EMBL" id="MU006220">
    <property type="protein sequence ID" value="KAF2829915.1"/>
    <property type="molecule type" value="Genomic_DNA"/>
</dbReference>
<evidence type="ECO:0000313" key="4">
    <source>
        <dbReference type="Proteomes" id="UP000799424"/>
    </source>
</evidence>
<keyword evidence="1" id="KW-0175">Coiled coil</keyword>
<dbReference type="AlphaFoldDB" id="A0A6A7ABE6"/>
<feature type="coiled-coil region" evidence="1">
    <location>
        <begin position="123"/>
        <end position="178"/>
    </location>
</feature>
<dbReference type="Proteomes" id="UP000799424">
    <property type="component" value="Unassembled WGS sequence"/>
</dbReference>
<dbReference type="Gene3D" id="1.20.5.340">
    <property type="match status" value="1"/>
</dbReference>
<organism evidence="3 4">
    <name type="scientific">Ophiobolus disseminans</name>
    <dbReference type="NCBI Taxonomy" id="1469910"/>
    <lineage>
        <taxon>Eukaryota</taxon>
        <taxon>Fungi</taxon>
        <taxon>Dikarya</taxon>
        <taxon>Ascomycota</taxon>
        <taxon>Pezizomycotina</taxon>
        <taxon>Dothideomycetes</taxon>
        <taxon>Pleosporomycetidae</taxon>
        <taxon>Pleosporales</taxon>
        <taxon>Pleosporineae</taxon>
        <taxon>Phaeosphaeriaceae</taxon>
        <taxon>Ophiobolus</taxon>
    </lineage>
</organism>
<evidence type="ECO:0000256" key="1">
    <source>
        <dbReference type="SAM" id="Coils"/>
    </source>
</evidence>
<proteinExistence type="predicted"/>
<name>A0A6A7ABE6_9PLEO</name>
<sequence>MQRKWQDDRIARLKAEKSALEDKVGGFGVENRELEEREGKYKLKIEILEQSLAEKKTTRKSNNSAEKRLEETKKKIAEMVDLVGGRGPLRNQPKAQRPRPRDLLAALSTKEFYINDDEHDTDVQWLTGEKEELEERVETLEARVKALVSGITDLKNRLSEREYEIELLEQALAEEKKRQKGGVDAEQRLGEMKEKLAELFG</sequence>
<gene>
    <name evidence="3" type="ORF">CC86DRAFT_379415</name>
</gene>
<feature type="coiled-coil region" evidence="1">
    <location>
        <begin position="3"/>
        <end position="82"/>
    </location>
</feature>